<dbReference type="GO" id="GO:0008270">
    <property type="term" value="F:zinc ion binding"/>
    <property type="evidence" value="ECO:0007669"/>
    <property type="project" value="UniProtKB-KW"/>
</dbReference>
<dbReference type="SMART" id="SM01162">
    <property type="entry name" value="DUF1771"/>
    <property type="match status" value="1"/>
</dbReference>
<evidence type="ECO:0000313" key="8">
    <source>
        <dbReference type="EMBL" id="TRM65172.1"/>
    </source>
</evidence>
<dbReference type="Pfam" id="PF08590">
    <property type="entry name" value="DUF1771"/>
    <property type="match status" value="1"/>
</dbReference>
<dbReference type="OrthoDB" id="3247158at2759"/>
<dbReference type="EMBL" id="VDMD01000005">
    <property type="protein sequence ID" value="TRM65172.1"/>
    <property type="molecule type" value="Genomic_DNA"/>
</dbReference>
<keyword evidence="2 4" id="KW-0863">Zinc-finger</keyword>
<feature type="zinc finger region" description="C3H1-type" evidence="4">
    <location>
        <begin position="468"/>
        <end position="491"/>
    </location>
</feature>
<gene>
    <name evidence="8" type="ORF">BD626DRAFT_535702</name>
</gene>
<keyword evidence="1 4" id="KW-0479">Metal-binding</keyword>
<dbReference type="InterPro" id="IPR013899">
    <property type="entry name" value="DUF1771"/>
</dbReference>
<dbReference type="PANTHER" id="PTHR46651:SF1">
    <property type="entry name" value="SMALL MUTS RELATED FAMILY PROTEIN"/>
    <property type="match status" value="1"/>
</dbReference>
<evidence type="ECO:0000256" key="5">
    <source>
        <dbReference type="SAM" id="MobiDB-lite"/>
    </source>
</evidence>
<feature type="domain" description="C3H1-type" evidence="6">
    <location>
        <begin position="468"/>
        <end position="491"/>
    </location>
</feature>
<feature type="compositionally biased region" description="Low complexity" evidence="5">
    <location>
        <begin position="280"/>
        <end position="290"/>
    </location>
</feature>
<feature type="region of interest" description="Disordered" evidence="5">
    <location>
        <begin position="439"/>
        <end position="464"/>
    </location>
</feature>
<protein>
    <submittedName>
        <fullName evidence="8">Uncharacterized protein</fullName>
    </submittedName>
</protein>
<dbReference type="Pfam" id="PF14608">
    <property type="entry name" value="zf-CCCH_2"/>
    <property type="match status" value="1"/>
</dbReference>
<evidence type="ECO:0000256" key="4">
    <source>
        <dbReference type="PROSITE-ProRule" id="PRU00723"/>
    </source>
</evidence>
<dbReference type="STRING" id="97359.A0A550CK71"/>
<feature type="domain" description="C3H1-type" evidence="6">
    <location>
        <begin position="492"/>
        <end position="519"/>
    </location>
</feature>
<organism evidence="8 9">
    <name type="scientific">Schizophyllum amplum</name>
    <dbReference type="NCBI Taxonomy" id="97359"/>
    <lineage>
        <taxon>Eukaryota</taxon>
        <taxon>Fungi</taxon>
        <taxon>Dikarya</taxon>
        <taxon>Basidiomycota</taxon>
        <taxon>Agaricomycotina</taxon>
        <taxon>Agaricomycetes</taxon>
        <taxon>Agaricomycetidae</taxon>
        <taxon>Agaricales</taxon>
        <taxon>Schizophyllaceae</taxon>
        <taxon>Schizophyllum</taxon>
    </lineage>
</organism>
<dbReference type="AlphaFoldDB" id="A0A550CK71"/>
<dbReference type="PROSITE" id="PS50828">
    <property type="entry name" value="SMR"/>
    <property type="match status" value="1"/>
</dbReference>
<dbReference type="InterPro" id="IPR036063">
    <property type="entry name" value="Smr_dom_sf"/>
</dbReference>
<dbReference type="PANTHER" id="PTHR46651">
    <property type="entry name" value="POLYADENYLATE-BINDING PROTEIN-INTERACTING PROTEIN 7"/>
    <property type="match status" value="1"/>
</dbReference>
<evidence type="ECO:0000256" key="1">
    <source>
        <dbReference type="ARBA" id="ARBA00022723"/>
    </source>
</evidence>
<keyword evidence="9" id="KW-1185">Reference proteome</keyword>
<evidence type="ECO:0000256" key="2">
    <source>
        <dbReference type="ARBA" id="ARBA00022771"/>
    </source>
</evidence>
<dbReference type="InterPro" id="IPR036855">
    <property type="entry name" value="Znf_CCCH_sf"/>
</dbReference>
<dbReference type="Gene3D" id="4.10.1000.10">
    <property type="entry name" value="Zinc finger, CCCH-type"/>
    <property type="match status" value="1"/>
</dbReference>
<evidence type="ECO:0000256" key="3">
    <source>
        <dbReference type="ARBA" id="ARBA00022833"/>
    </source>
</evidence>
<reference evidence="8 9" key="1">
    <citation type="journal article" date="2019" name="New Phytol.">
        <title>Comparative genomics reveals unique wood-decay strategies and fruiting body development in the Schizophyllaceae.</title>
        <authorList>
            <person name="Almasi E."/>
            <person name="Sahu N."/>
            <person name="Krizsan K."/>
            <person name="Balint B."/>
            <person name="Kovacs G.M."/>
            <person name="Kiss B."/>
            <person name="Cseklye J."/>
            <person name="Drula E."/>
            <person name="Henrissat B."/>
            <person name="Nagy I."/>
            <person name="Chovatia M."/>
            <person name="Adam C."/>
            <person name="LaButti K."/>
            <person name="Lipzen A."/>
            <person name="Riley R."/>
            <person name="Grigoriev I.V."/>
            <person name="Nagy L.G."/>
        </authorList>
    </citation>
    <scope>NUCLEOTIDE SEQUENCE [LARGE SCALE GENOMIC DNA]</scope>
    <source>
        <strain evidence="8 9">NL-1724</strain>
    </source>
</reference>
<dbReference type="SMART" id="SM00356">
    <property type="entry name" value="ZnF_C3H1"/>
    <property type="match status" value="2"/>
</dbReference>
<dbReference type="Pfam" id="PF00642">
    <property type="entry name" value="zf-CCCH"/>
    <property type="match status" value="1"/>
</dbReference>
<evidence type="ECO:0000259" key="7">
    <source>
        <dbReference type="PROSITE" id="PS50828"/>
    </source>
</evidence>
<dbReference type="SUPFAM" id="SSF90229">
    <property type="entry name" value="CCCH zinc finger"/>
    <property type="match status" value="1"/>
</dbReference>
<dbReference type="SUPFAM" id="SSF160443">
    <property type="entry name" value="SMR domain-like"/>
    <property type="match status" value="1"/>
</dbReference>
<keyword evidence="3 4" id="KW-0862">Zinc</keyword>
<feature type="domain" description="Smr" evidence="7">
    <location>
        <begin position="777"/>
        <end position="858"/>
    </location>
</feature>
<dbReference type="Gene3D" id="3.30.1370.110">
    <property type="match status" value="1"/>
</dbReference>
<comment type="caution">
    <text evidence="8">The sequence shown here is derived from an EMBL/GenBank/DDBJ whole genome shotgun (WGS) entry which is preliminary data.</text>
</comment>
<evidence type="ECO:0000313" key="9">
    <source>
        <dbReference type="Proteomes" id="UP000320762"/>
    </source>
</evidence>
<feature type="zinc finger region" description="C3H1-type" evidence="4">
    <location>
        <begin position="492"/>
        <end position="519"/>
    </location>
</feature>
<dbReference type="InterPro" id="IPR002625">
    <property type="entry name" value="Smr_dom"/>
</dbReference>
<proteinExistence type="predicted"/>
<feature type="region of interest" description="Disordered" evidence="5">
    <location>
        <begin position="280"/>
        <end position="308"/>
    </location>
</feature>
<name>A0A550CK71_9AGAR</name>
<dbReference type="PROSITE" id="PS50103">
    <property type="entry name" value="ZF_C3H1"/>
    <property type="match status" value="2"/>
</dbReference>
<sequence>MSSGMLFDPSDPIVEPQPKFPHTRAQLAAIARQQRTNETDSEAEGDDYIGRAVPSHLVSKVVNLLVDEREDDLKALLKQTYGMDNETVEQNVLDLMHKHRDDVAGVPFLFLTPTRRPISRPSSRASTHSARITMYPRPATPNSAPGSPLATIFRRPHTPLASPLASAREPTSYMTAKATMSEYSPNSSPVLAHATAAQAQYTASLPASPLSSPRLLNAKASEFKPIPRPLSAASSNPNMFRSESPDLWSHNSPRATSNLAIAAPLLPDHVLLSSTVPLHSPSSLRSSSLVHELEEGDDPFDPFDNKDPSPFTFHSIANSVAEFDAQWQQPGDSSLLYNGSTYGPHPDPLSAPSATEQNQEAELDEVLTDGMTPFDVLSSVFGTTLAPSELEEALANNAYDFERAMSWLIEKVIPVTQSAPPGPRMPQGQQMGGRVTVVPRDGSIRGGRGFSSPPGRAAPRYMNGRPVQGGNRVCRYFVAGECLRADCRFSHDLERALCRFWLRGTCAKNEQCEFLHHLPKDVDVQQLSTALARANVPPGTGPLATHPAAQQLHQHQPPPDDFPALGAENGIQNGRRVPYAPYDPSRTRFAAAVKKPATNGADNTIAARREVMGLSATDNLHHRSAIVAPRPSPRLKLRPPALLPTLPTGESVNSLYMSYRNRALQLGAARNACLSRAADAWRRGDGAAAKRFSREGHDLNAKMATEMATAASNLVKERARLTEGAVRAREQSWSDDPLDRTWRGRTCGGGMGVVMGVASDRDVGEKLSGEEKMEAVLDLHGLHSNEATEVLEQFLLGLENEHFLGIAYAIVGEEKHTGTQDPARGTSRSRLATGVREWLHRWGYPWSEREGIIYVDPLTHHQE</sequence>
<dbReference type="InterPro" id="IPR053242">
    <property type="entry name" value="PAM2-like_domain"/>
</dbReference>
<dbReference type="Proteomes" id="UP000320762">
    <property type="component" value="Unassembled WGS sequence"/>
</dbReference>
<evidence type="ECO:0000259" key="6">
    <source>
        <dbReference type="PROSITE" id="PS50103"/>
    </source>
</evidence>
<accession>A0A550CK71</accession>
<feature type="region of interest" description="Disordered" evidence="5">
    <location>
        <begin position="334"/>
        <end position="360"/>
    </location>
</feature>
<dbReference type="InterPro" id="IPR000571">
    <property type="entry name" value="Znf_CCCH"/>
</dbReference>